<evidence type="ECO:0000313" key="8">
    <source>
        <dbReference type="Proteomes" id="UP001165121"/>
    </source>
</evidence>
<proteinExistence type="predicted"/>
<dbReference type="Proteomes" id="UP001165121">
    <property type="component" value="Unassembled WGS sequence"/>
</dbReference>
<evidence type="ECO:0000256" key="4">
    <source>
        <dbReference type="ARBA" id="ARBA00023136"/>
    </source>
</evidence>
<keyword evidence="4 5" id="KW-0472">Membrane</keyword>
<evidence type="ECO:0000256" key="1">
    <source>
        <dbReference type="ARBA" id="ARBA00004141"/>
    </source>
</evidence>
<feature type="domain" description="Ion transport" evidence="6">
    <location>
        <begin position="110"/>
        <end position="163"/>
    </location>
</feature>
<comment type="subcellular location">
    <subcellularLocation>
        <location evidence="1">Membrane</location>
        <topology evidence="1">Multi-pass membrane protein</topology>
    </subcellularLocation>
</comment>
<evidence type="ECO:0000313" key="7">
    <source>
        <dbReference type="EMBL" id="GMF58445.1"/>
    </source>
</evidence>
<organism evidence="7 8">
    <name type="scientific">Phytophthora fragariaefolia</name>
    <dbReference type="NCBI Taxonomy" id="1490495"/>
    <lineage>
        <taxon>Eukaryota</taxon>
        <taxon>Sar</taxon>
        <taxon>Stramenopiles</taxon>
        <taxon>Oomycota</taxon>
        <taxon>Peronosporomycetes</taxon>
        <taxon>Peronosporales</taxon>
        <taxon>Peronosporaceae</taxon>
        <taxon>Phytophthora</taxon>
    </lineage>
</organism>
<dbReference type="GO" id="GO:0016020">
    <property type="term" value="C:membrane"/>
    <property type="evidence" value="ECO:0007669"/>
    <property type="project" value="UniProtKB-SubCell"/>
</dbReference>
<accession>A0A9W7D5C7</accession>
<dbReference type="InterPro" id="IPR027359">
    <property type="entry name" value="Volt_channel_dom_sf"/>
</dbReference>
<keyword evidence="8" id="KW-1185">Reference proteome</keyword>
<dbReference type="Pfam" id="PF00520">
    <property type="entry name" value="Ion_trans"/>
    <property type="match status" value="1"/>
</dbReference>
<evidence type="ECO:0000259" key="6">
    <source>
        <dbReference type="Pfam" id="PF00520"/>
    </source>
</evidence>
<dbReference type="SUPFAM" id="SSF81324">
    <property type="entry name" value="Voltage-gated potassium channels"/>
    <property type="match status" value="1"/>
</dbReference>
<keyword evidence="2 5" id="KW-0812">Transmembrane</keyword>
<gene>
    <name evidence="7" type="ORF">Pfra01_002510100</name>
</gene>
<dbReference type="EMBL" id="BSXT01004660">
    <property type="protein sequence ID" value="GMF58445.1"/>
    <property type="molecule type" value="Genomic_DNA"/>
</dbReference>
<reference evidence="7" key="1">
    <citation type="submission" date="2023-04" db="EMBL/GenBank/DDBJ databases">
        <title>Phytophthora fragariaefolia NBRC 109709.</title>
        <authorList>
            <person name="Ichikawa N."/>
            <person name="Sato H."/>
            <person name="Tonouchi N."/>
        </authorList>
    </citation>
    <scope>NUCLEOTIDE SEQUENCE</scope>
    <source>
        <strain evidence="7">NBRC 109709</strain>
    </source>
</reference>
<sequence>MAAETTQPIKRKNNCNIQSVRSCFKIESGCYVFEEVAGSGANITVAVTTQRVKYKCKIGDPDERCYASGVNFASLGFPLPCKDVFRSDAGNKVCKTRLCQPSTDTIFNMEPYWVYLEFFFGILFTIEYALRVYAYPARRQLFGKISAVVDIVVLIPLYVEIVELSIGEMPTYSIVSTIPCRSNSQTRHPYPWCSRTHDNS</sequence>
<evidence type="ECO:0000256" key="5">
    <source>
        <dbReference type="SAM" id="Phobius"/>
    </source>
</evidence>
<comment type="caution">
    <text evidence="7">The sequence shown here is derived from an EMBL/GenBank/DDBJ whole genome shotgun (WGS) entry which is preliminary data.</text>
</comment>
<feature type="transmembrane region" description="Helical" evidence="5">
    <location>
        <begin position="141"/>
        <end position="159"/>
    </location>
</feature>
<evidence type="ECO:0000256" key="2">
    <source>
        <dbReference type="ARBA" id="ARBA00022692"/>
    </source>
</evidence>
<dbReference type="InterPro" id="IPR005821">
    <property type="entry name" value="Ion_trans_dom"/>
</dbReference>
<dbReference type="OrthoDB" id="69996at2759"/>
<name>A0A9W7D5C7_9STRA</name>
<feature type="transmembrane region" description="Helical" evidence="5">
    <location>
        <begin position="112"/>
        <end position="134"/>
    </location>
</feature>
<keyword evidence="3 5" id="KW-1133">Transmembrane helix</keyword>
<protein>
    <submittedName>
        <fullName evidence="7">Unnamed protein product</fullName>
    </submittedName>
</protein>
<dbReference type="AlphaFoldDB" id="A0A9W7D5C7"/>
<dbReference type="GO" id="GO:0005216">
    <property type="term" value="F:monoatomic ion channel activity"/>
    <property type="evidence" value="ECO:0007669"/>
    <property type="project" value="InterPro"/>
</dbReference>
<evidence type="ECO:0000256" key="3">
    <source>
        <dbReference type="ARBA" id="ARBA00022989"/>
    </source>
</evidence>
<dbReference type="Gene3D" id="1.20.120.350">
    <property type="entry name" value="Voltage-gated potassium channels. Chain C"/>
    <property type="match status" value="1"/>
</dbReference>